<keyword evidence="2" id="KW-0812">Transmembrane</keyword>
<dbReference type="Proteomes" id="UP000230607">
    <property type="component" value="Chromosome 1"/>
</dbReference>
<name>A0A2H1FDT8_9ARCH</name>
<evidence type="ECO:0000313" key="4">
    <source>
        <dbReference type="EMBL" id="SMH70911.1"/>
    </source>
</evidence>
<dbReference type="Gene3D" id="3.40.30.10">
    <property type="entry name" value="Glutaredoxin"/>
    <property type="match status" value="1"/>
</dbReference>
<dbReference type="PROSITE" id="PS51352">
    <property type="entry name" value="THIOREDOXIN_2"/>
    <property type="match status" value="1"/>
</dbReference>
<dbReference type="PANTHER" id="PTHR42852">
    <property type="entry name" value="THIOL:DISULFIDE INTERCHANGE PROTEIN DSBE"/>
    <property type="match status" value="1"/>
</dbReference>
<organism evidence="4 5">
    <name type="scientific">Candidatus Nitrosotalea okcheonensis</name>
    <dbReference type="NCBI Taxonomy" id="1903276"/>
    <lineage>
        <taxon>Archaea</taxon>
        <taxon>Nitrososphaerota</taxon>
        <taxon>Nitrososphaeria</taxon>
        <taxon>Nitrosotaleales</taxon>
        <taxon>Nitrosotaleaceae</taxon>
        <taxon>Nitrosotalea</taxon>
    </lineage>
</organism>
<dbReference type="EMBL" id="LT841358">
    <property type="protein sequence ID" value="SMH70911.1"/>
    <property type="molecule type" value="Genomic_DNA"/>
</dbReference>
<evidence type="ECO:0000313" key="5">
    <source>
        <dbReference type="Proteomes" id="UP000230607"/>
    </source>
</evidence>
<dbReference type="Pfam" id="PF17991">
    <property type="entry name" value="Thioredoxin_10"/>
    <property type="match status" value="1"/>
</dbReference>
<keyword evidence="5" id="KW-1185">Reference proteome</keyword>
<dbReference type="GO" id="GO:0016491">
    <property type="term" value="F:oxidoreductase activity"/>
    <property type="evidence" value="ECO:0007669"/>
    <property type="project" value="InterPro"/>
</dbReference>
<dbReference type="Gene3D" id="2.60.120.260">
    <property type="entry name" value="Galactose-binding domain-like"/>
    <property type="match status" value="1"/>
</dbReference>
<dbReference type="AlphaFoldDB" id="A0A2H1FDT8"/>
<dbReference type="SUPFAM" id="SSF52833">
    <property type="entry name" value="Thioredoxin-like"/>
    <property type="match status" value="1"/>
</dbReference>
<reference evidence="5" key="1">
    <citation type="submission" date="2017-03" db="EMBL/GenBank/DDBJ databases">
        <authorList>
            <person name="Herbold C."/>
        </authorList>
    </citation>
    <scope>NUCLEOTIDE SEQUENCE [LARGE SCALE GENOMIC DNA]</scope>
</reference>
<feature type="domain" description="Thioredoxin" evidence="3">
    <location>
        <begin position="43"/>
        <end position="210"/>
    </location>
</feature>
<protein>
    <submittedName>
        <fullName evidence="4">Redoxin domain protein</fullName>
    </submittedName>
</protein>
<feature type="transmembrane region" description="Helical" evidence="2">
    <location>
        <begin position="7"/>
        <end position="26"/>
    </location>
</feature>
<dbReference type="OrthoDB" id="9006at2157"/>
<sequence>MRTEIKTAIIIAIVVSVGIGGIGYYFTTLDKPKVVTQVPTNNNKQGSTNVDSSASSTKTTQIDESQYPIAPDLTGISGYVNTTPENLKAAMKDKVVLYDFWTYSCINCIRTFPYLKAWNEKYSDKGLLIIGVHSPEFEFEKDINNVKMAVAKYGLQYPVVLDNDHATWNAFGNRYWPAEYLADSTGHIRHTHFGEGDYNETEKAIQQLLDERSQRLGLGINVDQSLVNIKEHQFANQQTPELYFGYSFVTGRSFIGNSEGFKPEETVSYSLPSDLQQDHFYLEGQWQNLADSMKLVSQSGKIVLPYFAKDVHIVAANKADLHILLDGNPISASDAGADVQNGTVHVSENRLYNLVSSSTAGSHTLTITAQSGFQIYTFTFG</sequence>
<evidence type="ECO:0000259" key="3">
    <source>
        <dbReference type="PROSITE" id="PS51352"/>
    </source>
</evidence>
<dbReference type="InterPro" id="IPR013740">
    <property type="entry name" value="Redoxin"/>
</dbReference>
<dbReference type="CDD" id="cd03012">
    <property type="entry name" value="TlpA_like_DipZ_like"/>
    <property type="match status" value="1"/>
</dbReference>
<evidence type="ECO:0000256" key="1">
    <source>
        <dbReference type="SAM" id="MobiDB-lite"/>
    </source>
</evidence>
<keyword evidence="2" id="KW-0472">Membrane</keyword>
<dbReference type="RefSeq" id="WP_157926970.1">
    <property type="nucleotide sequence ID" value="NZ_LT841358.1"/>
</dbReference>
<dbReference type="PANTHER" id="PTHR42852:SF13">
    <property type="entry name" value="PROTEIN DIPZ"/>
    <property type="match status" value="1"/>
</dbReference>
<dbReference type="InterPro" id="IPR036249">
    <property type="entry name" value="Thioredoxin-like_sf"/>
</dbReference>
<dbReference type="InterPro" id="IPR050553">
    <property type="entry name" value="Thioredoxin_ResA/DsbE_sf"/>
</dbReference>
<feature type="region of interest" description="Disordered" evidence="1">
    <location>
        <begin position="39"/>
        <end position="61"/>
    </location>
</feature>
<evidence type="ECO:0000256" key="2">
    <source>
        <dbReference type="SAM" id="Phobius"/>
    </source>
</evidence>
<keyword evidence="2" id="KW-1133">Transmembrane helix</keyword>
<accession>A0A2H1FDT8</accession>
<proteinExistence type="predicted"/>
<gene>
    <name evidence="4" type="ORF">NCS_10718</name>
</gene>
<dbReference type="InterPro" id="IPR041017">
    <property type="entry name" value="Thioredoxin_10"/>
</dbReference>
<dbReference type="Pfam" id="PF08534">
    <property type="entry name" value="Redoxin"/>
    <property type="match status" value="1"/>
</dbReference>
<dbReference type="InterPro" id="IPR013766">
    <property type="entry name" value="Thioredoxin_domain"/>
</dbReference>